<dbReference type="Proteomes" id="UP000292447">
    <property type="component" value="Chromosome V"/>
</dbReference>
<feature type="region of interest" description="Disordered" evidence="2">
    <location>
        <begin position="1"/>
        <end position="33"/>
    </location>
</feature>
<evidence type="ECO:0000256" key="1">
    <source>
        <dbReference type="ARBA" id="ARBA00010402"/>
    </source>
</evidence>
<dbReference type="PANTHER" id="PTHR31315:SF1">
    <property type="entry name" value="PROTEIN SIP5"/>
    <property type="match status" value="1"/>
</dbReference>
<evidence type="ECO:0000256" key="2">
    <source>
        <dbReference type="SAM" id="MobiDB-lite"/>
    </source>
</evidence>
<organism evidence="3 4">
    <name type="scientific">Metschnikowia aff. pulcherrima</name>
    <dbReference type="NCBI Taxonomy" id="2163413"/>
    <lineage>
        <taxon>Eukaryota</taxon>
        <taxon>Fungi</taxon>
        <taxon>Dikarya</taxon>
        <taxon>Ascomycota</taxon>
        <taxon>Saccharomycotina</taxon>
        <taxon>Pichiomycetes</taxon>
        <taxon>Metschnikowiaceae</taxon>
        <taxon>Metschnikowia</taxon>
    </lineage>
</organism>
<evidence type="ECO:0000313" key="3">
    <source>
        <dbReference type="EMBL" id="QBM90271.1"/>
    </source>
</evidence>
<evidence type="ECO:0000313" key="4">
    <source>
        <dbReference type="Proteomes" id="UP000292447"/>
    </source>
</evidence>
<dbReference type="GO" id="GO:0005737">
    <property type="term" value="C:cytoplasm"/>
    <property type="evidence" value="ECO:0007669"/>
    <property type="project" value="TreeGrafter"/>
</dbReference>
<sequence>MGNTPTKEARPRLASLHSFGGSGAGPAGSRTSRRHTMLLSLAVSTKSSSKPEEKLKVKEKHAMDLVVRYQENVDGGYLAPFGTYKLNLDFDTQIVRDLIQQRRLAPFYTPLQDFDPGWSEDEIVKLVRQNPLHAVDSAYAEEDEDDADDHKIHRLQNYYKRQEQKKRLQEMLSRVKGEQEKCENEYFDALIVGADPNLALRDLVLKLYRNATECPICFLYFPAPLNYSRCCRQPICSECFVQIKRLDPHPPHDEPELQRKGDELPHTLILEPLSCPYCAMADFGVTYDPPRDVHVGRGADLQPSAYAEKSSIEVIPENDDAVEFCENQLPNLNASSAASPRKPRRRLSVAAESDLVITTDMIRPGWEQQLSSAKSRLARKAAAASAIHASNLIINNEGTSGSPGRSQNPAYLMLLEDRMIEEAMKLLLLEEEERLAKRDREARSSH</sequence>
<gene>
    <name evidence="3" type="ORF">METSCH_E05160</name>
</gene>
<dbReference type="PANTHER" id="PTHR31315">
    <property type="entry name" value="PROTEIN SIP5"/>
    <property type="match status" value="1"/>
</dbReference>
<dbReference type="AlphaFoldDB" id="A0A4P6XW04"/>
<evidence type="ECO:0008006" key="5">
    <source>
        <dbReference type="Google" id="ProtNLM"/>
    </source>
</evidence>
<dbReference type="InterPro" id="IPR039301">
    <property type="entry name" value="Sip5/DA2"/>
</dbReference>
<proteinExistence type="inferred from homology"/>
<keyword evidence="4" id="KW-1185">Reference proteome</keyword>
<protein>
    <recommendedName>
        <fullName evidence="5">Protein SIP5</fullName>
    </recommendedName>
</protein>
<accession>A0A4P6XW04</accession>
<dbReference type="EMBL" id="CP034460">
    <property type="protein sequence ID" value="QBM90271.1"/>
    <property type="molecule type" value="Genomic_DNA"/>
</dbReference>
<name>A0A4P6XW04_9ASCO</name>
<dbReference type="STRING" id="2163413.A0A4P6XW04"/>
<reference evidence="4" key="1">
    <citation type="submission" date="2019-03" db="EMBL/GenBank/DDBJ databases">
        <title>Snf2 controls pulcherriminic acid biosynthesis and connects pigmentation and antifungal activity of the yeast Metschnikowia pulcherrima.</title>
        <authorList>
            <person name="Gore-Lloyd D."/>
            <person name="Sumann I."/>
            <person name="Brachmann A.O."/>
            <person name="Schneeberger K."/>
            <person name="Ortiz-Merino R.A."/>
            <person name="Moreno-Beltran M."/>
            <person name="Schlaefli M."/>
            <person name="Kirner P."/>
            <person name="Santos Kron A."/>
            <person name="Wolfe K.H."/>
            <person name="Piel J."/>
            <person name="Ahrens C.H."/>
            <person name="Henk D."/>
            <person name="Freimoser F.M."/>
        </authorList>
    </citation>
    <scope>NUCLEOTIDE SEQUENCE [LARGE SCALE GENOMIC DNA]</scope>
    <source>
        <strain evidence="4">APC 1.2</strain>
    </source>
</reference>
<dbReference type="CDD" id="cd24139">
    <property type="entry name" value="SIP5-like"/>
    <property type="match status" value="1"/>
</dbReference>
<comment type="similarity">
    <text evidence="1">Belongs to the SIP5 family.</text>
</comment>